<dbReference type="Proteomes" id="UP000000346">
    <property type="component" value="Chromosome"/>
</dbReference>
<evidence type="ECO:0000256" key="2">
    <source>
        <dbReference type="ARBA" id="ARBA00022723"/>
    </source>
</evidence>
<dbReference type="FunCoup" id="D9PZ54">
    <property type="interactions" value="84"/>
</dbReference>
<evidence type="ECO:0000313" key="5">
    <source>
        <dbReference type="EMBL" id="ADL19841.1"/>
    </source>
</evidence>
<dbReference type="InterPro" id="IPR040442">
    <property type="entry name" value="Pyrv_kinase-like_dom_sf"/>
</dbReference>
<dbReference type="EMBL" id="CP001742">
    <property type="protein sequence ID" value="ADL19841.1"/>
    <property type="molecule type" value="Genomic_DNA"/>
</dbReference>
<evidence type="ECO:0000256" key="1">
    <source>
        <dbReference type="ARBA" id="ARBA00001946"/>
    </source>
</evidence>
<dbReference type="GeneID" id="9499695"/>
<dbReference type="eggNOG" id="arCOG00760">
    <property type="taxonomic scope" value="Archaea"/>
</dbReference>
<name>D9PZ54_ACIS3</name>
<gene>
    <name evidence="5" type="ordered locus">ASAC_1436</name>
</gene>
<keyword evidence="2" id="KW-0479">Metal-binding</keyword>
<dbReference type="OrthoDB" id="9170at2157"/>
<dbReference type="InParanoid" id="D9PZ54"/>
<dbReference type="AlphaFoldDB" id="D9PZ54"/>
<dbReference type="GO" id="GO:0000287">
    <property type="term" value="F:magnesium ion binding"/>
    <property type="evidence" value="ECO:0007669"/>
    <property type="project" value="TreeGrafter"/>
</dbReference>
<dbReference type="GO" id="GO:0006107">
    <property type="term" value="P:oxaloacetate metabolic process"/>
    <property type="evidence" value="ECO:0007669"/>
    <property type="project" value="TreeGrafter"/>
</dbReference>
<dbReference type="STRING" id="666510.ASAC_1436"/>
<dbReference type="Gene3D" id="3.20.20.60">
    <property type="entry name" value="Phosphoenolpyruvate-binding domains"/>
    <property type="match status" value="1"/>
</dbReference>
<protein>
    <submittedName>
        <fullName evidence="5">Citryl-CoA lyase beta subunit-like protein</fullName>
        <ecNumber evidence="5">4.1.3.6</ecNumber>
    </submittedName>
</protein>
<evidence type="ECO:0000256" key="3">
    <source>
        <dbReference type="ARBA" id="ARBA00022842"/>
    </source>
</evidence>
<dbReference type="SUPFAM" id="SSF51621">
    <property type="entry name" value="Phosphoenolpyruvate/pyruvate domain"/>
    <property type="match status" value="1"/>
</dbReference>
<dbReference type="HOGENOM" id="CLU_044864_0_1_2"/>
<proteinExistence type="predicted"/>
<dbReference type="Pfam" id="PF03328">
    <property type="entry name" value="HpcH_HpaI"/>
    <property type="match status" value="2"/>
</dbReference>
<dbReference type="InterPro" id="IPR015813">
    <property type="entry name" value="Pyrv/PenolPyrv_kinase-like_dom"/>
</dbReference>
<accession>D9PZ54</accession>
<feature type="domain" description="HpcH/HpaI aldolase/citrate lyase" evidence="4">
    <location>
        <begin position="4"/>
        <end position="95"/>
    </location>
</feature>
<sequence length="271" mass="30108">MRRRSQLYVPGNNEHMIRKSTELEADSVIIDLEDAVPPDKKDEARDLLRRLVKELDWGRRELAVRVNSPSTKEGLKDLALLSELDVDLVVIPKAEGDLSFIHRSLGVSLEPIVETARGLARIEDLVTSEGVAAITYGPADLALSVGGQAQRYQRNEYAKTAIVVYAKAYGVDPIDSVFFDLRDLAGFEAECREARALGYVGKQVIHPSQIPIANAVFTPSKEELELAREIVKAYESAARQGRGAIRFRDQLVDYVHYATAKRLLEDYGEGA</sequence>
<feature type="domain" description="HpcH/HpaI aldolase/citrate lyase" evidence="4">
    <location>
        <begin position="113"/>
        <end position="207"/>
    </location>
</feature>
<dbReference type="EC" id="4.1.3.6" evidence="5"/>
<reference evidence="5 6" key="1">
    <citation type="journal article" date="2010" name="Appl. Environ. Microbiol.">
        <title>The genome sequence of the crenarchaeon Acidilobus saccharovorans supports a new order, Acidilobales, and suggests an important ecological role in terrestrial acidic hot springs.</title>
        <authorList>
            <person name="Mardanov A.V."/>
            <person name="Svetlitchnyi V.A."/>
            <person name="Beletsky A.V."/>
            <person name="Prokofeva M.I."/>
            <person name="Bonch-Osmolovskaya E.A."/>
            <person name="Ravin N.V."/>
            <person name="Skryabin K.G."/>
        </authorList>
    </citation>
    <scope>NUCLEOTIDE SEQUENCE [LARGE SCALE GENOMIC DNA]</scope>
    <source>
        <strain evidence="6">DSM 16705 / JCM 18335 / VKM B-2471 / 345-15</strain>
    </source>
</reference>
<organism evidence="5 6">
    <name type="scientific">Acidilobus saccharovorans (strain DSM 16705 / JCM 18335 / VKM B-2471 / 345-15)</name>
    <dbReference type="NCBI Taxonomy" id="666510"/>
    <lineage>
        <taxon>Archaea</taxon>
        <taxon>Thermoproteota</taxon>
        <taxon>Thermoprotei</taxon>
        <taxon>Acidilobales</taxon>
        <taxon>Acidilobaceae</taxon>
        <taxon>Acidilobus</taxon>
    </lineage>
</organism>
<evidence type="ECO:0000313" key="6">
    <source>
        <dbReference type="Proteomes" id="UP000000346"/>
    </source>
</evidence>
<dbReference type="GO" id="GO:0016829">
    <property type="term" value="F:lyase activity"/>
    <property type="evidence" value="ECO:0007669"/>
    <property type="project" value="UniProtKB-KW"/>
</dbReference>
<keyword evidence="3" id="KW-0460">Magnesium</keyword>
<dbReference type="RefSeq" id="WP_013267353.1">
    <property type="nucleotide sequence ID" value="NC_014374.1"/>
</dbReference>
<keyword evidence="6" id="KW-1185">Reference proteome</keyword>
<dbReference type="InterPro" id="IPR011206">
    <property type="entry name" value="Citrate_lyase_beta/mcl1/mcl2"/>
</dbReference>
<dbReference type="PANTHER" id="PTHR32308">
    <property type="entry name" value="LYASE BETA SUBUNIT, PUTATIVE (AFU_ORTHOLOGUE AFUA_4G13030)-RELATED"/>
    <property type="match status" value="1"/>
</dbReference>
<dbReference type="InterPro" id="IPR005000">
    <property type="entry name" value="Aldolase/citrate-lyase_domain"/>
</dbReference>
<comment type="cofactor">
    <cofactor evidence="1">
        <name>Mg(2+)</name>
        <dbReference type="ChEBI" id="CHEBI:18420"/>
    </cofactor>
</comment>
<keyword evidence="5" id="KW-0456">Lyase</keyword>
<dbReference type="PIRSF" id="PIRSF015582">
    <property type="entry name" value="Cit_lyase_B"/>
    <property type="match status" value="1"/>
</dbReference>
<dbReference type="PANTHER" id="PTHR32308:SF0">
    <property type="entry name" value="HPCH_HPAI ALDOLASE_CITRATE LYASE DOMAIN-CONTAINING PROTEIN"/>
    <property type="match status" value="1"/>
</dbReference>
<dbReference type="KEGG" id="asc:ASAC_1436"/>
<evidence type="ECO:0000259" key="4">
    <source>
        <dbReference type="Pfam" id="PF03328"/>
    </source>
</evidence>